<accession>A0ABZ1HWG8</accession>
<feature type="compositionally biased region" description="Polar residues" evidence="1">
    <location>
        <begin position="24"/>
        <end position="33"/>
    </location>
</feature>
<evidence type="ECO:0000313" key="2">
    <source>
        <dbReference type="EMBL" id="WSD22061.1"/>
    </source>
</evidence>
<evidence type="ECO:0000313" key="3">
    <source>
        <dbReference type="Proteomes" id="UP001340816"/>
    </source>
</evidence>
<reference evidence="2 3" key="1">
    <citation type="submission" date="2022-10" db="EMBL/GenBank/DDBJ databases">
        <title>The complete genomes of actinobacterial strains from the NBC collection.</title>
        <authorList>
            <person name="Joergensen T.S."/>
            <person name="Alvarez Arevalo M."/>
            <person name="Sterndorff E.B."/>
            <person name="Faurdal D."/>
            <person name="Vuksanovic O."/>
            <person name="Mourched A.-S."/>
            <person name="Charusanti P."/>
            <person name="Shaw S."/>
            <person name="Blin K."/>
            <person name="Weber T."/>
        </authorList>
    </citation>
    <scope>NUCLEOTIDE SEQUENCE [LARGE SCALE GENOMIC DNA]</scope>
    <source>
        <strain evidence="2 3">NBC 01752</strain>
    </source>
</reference>
<organism evidence="2 3">
    <name type="scientific">Streptomyces phaeochromogenes</name>
    <dbReference type="NCBI Taxonomy" id="1923"/>
    <lineage>
        <taxon>Bacteria</taxon>
        <taxon>Bacillati</taxon>
        <taxon>Actinomycetota</taxon>
        <taxon>Actinomycetes</taxon>
        <taxon>Kitasatosporales</taxon>
        <taxon>Streptomycetaceae</taxon>
        <taxon>Streptomyces</taxon>
        <taxon>Streptomyces phaeochromogenes group</taxon>
    </lineage>
</organism>
<dbReference type="RefSeq" id="WP_326763221.1">
    <property type="nucleotide sequence ID" value="NZ_CP109135.1"/>
</dbReference>
<proteinExistence type="predicted"/>
<feature type="region of interest" description="Disordered" evidence="1">
    <location>
        <begin position="24"/>
        <end position="67"/>
    </location>
</feature>
<keyword evidence="3" id="KW-1185">Reference proteome</keyword>
<dbReference type="EMBL" id="CP109135">
    <property type="protein sequence ID" value="WSD22061.1"/>
    <property type="molecule type" value="Genomic_DNA"/>
</dbReference>
<dbReference type="Proteomes" id="UP001340816">
    <property type="component" value="Chromosome"/>
</dbReference>
<sequence length="67" mass="6812">MATTLTAPVAAAISKLVCRPDTNAVRSATSEPKTATARAPPNWRAAFSTPLATPARSAGTLSSSRGE</sequence>
<evidence type="ECO:0000256" key="1">
    <source>
        <dbReference type="SAM" id="MobiDB-lite"/>
    </source>
</evidence>
<gene>
    <name evidence="2" type="ORF">OHB35_44525</name>
</gene>
<protein>
    <submittedName>
        <fullName evidence="2">Uncharacterized protein</fullName>
    </submittedName>
</protein>
<name>A0ABZ1HWG8_STRPH</name>